<proteinExistence type="predicted"/>
<dbReference type="Proteomes" id="UP000680206">
    <property type="component" value="Unassembled WGS sequence"/>
</dbReference>
<name>A0ABS3RRF3_9ACTN</name>
<keyword evidence="3" id="KW-1185">Reference proteome</keyword>
<accession>A0ABS3RRF3</accession>
<dbReference type="EMBL" id="JAGEPF010000010">
    <property type="protein sequence ID" value="MBO2459311.1"/>
    <property type="molecule type" value="Genomic_DNA"/>
</dbReference>
<gene>
    <name evidence="2" type="ORF">J4709_17160</name>
</gene>
<organism evidence="2 3">
    <name type="scientific">Actinomadura violacea</name>
    <dbReference type="NCBI Taxonomy" id="2819934"/>
    <lineage>
        <taxon>Bacteria</taxon>
        <taxon>Bacillati</taxon>
        <taxon>Actinomycetota</taxon>
        <taxon>Actinomycetes</taxon>
        <taxon>Streptosporangiales</taxon>
        <taxon>Thermomonosporaceae</taxon>
        <taxon>Actinomadura</taxon>
    </lineage>
</organism>
<evidence type="ECO:0000313" key="3">
    <source>
        <dbReference type="Proteomes" id="UP000680206"/>
    </source>
</evidence>
<evidence type="ECO:0000256" key="1">
    <source>
        <dbReference type="SAM" id="MobiDB-lite"/>
    </source>
</evidence>
<comment type="caution">
    <text evidence="2">The sequence shown here is derived from an EMBL/GenBank/DDBJ whole genome shotgun (WGS) entry which is preliminary data.</text>
</comment>
<feature type="region of interest" description="Disordered" evidence="1">
    <location>
        <begin position="1"/>
        <end position="23"/>
    </location>
</feature>
<reference evidence="2 3" key="1">
    <citation type="submission" date="2021-03" db="EMBL/GenBank/DDBJ databases">
        <title>Actinomadura violae sp. nov., isolated from lichen in Thailand.</title>
        <authorList>
            <person name="Kanchanasin P."/>
            <person name="Saeng-In P."/>
            <person name="Phongsopitanun W."/>
            <person name="Yuki M."/>
            <person name="Kudo T."/>
            <person name="Ohkuma M."/>
            <person name="Tanasupawat S."/>
        </authorList>
    </citation>
    <scope>NUCLEOTIDE SEQUENCE [LARGE SCALE GENOMIC DNA]</scope>
    <source>
        <strain evidence="2 3">LCR2-06</strain>
    </source>
</reference>
<sequence length="44" mass="4445">MGGLGGRVGIRDSKNPDAGHPTLSRRGFAALLAVLGGADQRDSP</sequence>
<protein>
    <submittedName>
        <fullName evidence="2">DUF397 domain-containing protein</fullName>
    </submittedName>
</protein>
<evidence type="ECO:0000313" key="2">
    <source>
        <dbReference type="EMBL" id="MBO2459311.1"/>
    </source>
</evidence>